<feature type="compositionally biased region" description="Acidic residues" evidence="5">
    <location>
        <begin position="322"/>
        <end position="331"/>
    </location>
</feature>
<feature type="region of interest" description="Disordered" evidence="5">
    <location>
        <begin position="1"/>
        <end position="65"/>
    </location>
</feature>
<evidence type="ECO:0000313" key="8">
    <source>
        <dbReference type="Proteomes" id="UP000078512"/>
    </source>
</evidence>
<feature type="transmembrane region" description="Helical" evidence="6">
    <location>
        <begin position="282"/>
        <end position="302"/>
    </location>
</feature>
<feature type="transmembrane region" description="Helical" evidence="6">
    <location>
        <begin position="508"/>
        <end position="529"/>
    </location>
</feature>
<feature type="compositionally biased region" description="Polar residues" evidence="5">
    <location>
        <begin position="30"/>
        <end position="52"/>
    </location>
</feature>
<proteinExistence type="predicted"/>
<feature type="transmembrane region" description="Helical" evidence="6">
    <location>
        <begin position="482"/>
        <end position="502"/>
    </location>
</feature>
<evidence type="ECO:0000256" key="1">
    <source>
        <dbReference type="ARBA" id="ARBA00004141"/>
    </source>
</evidence>
<dbReference type="InterPro" id="IPR036259">
    <property type="entry name" value="MFS_trans_sf"/>
</dbReference>
<dbReference type="GO" id="GO:0022857">
    <property type="term" value="F:transmembrane transporter activity"/>
    <property type="evidence" value="ECO:0007669"/>
    <property type="project" value="InterPro"/>
</dbReference>
<sequence length="601" mass="66167">MVHHQHWQHAVTTQEREPLLANPTHHDTRQSTFTDRSSNSSGIESRRQNQPFNAVIDDQEGDDDDHEEARWFAELRQRPWRRRPSMSWLVPWVVMHGINSAMCDSPLEQLKIMVICGEVLSQQDGSIGGGMGNLGSLLAGVDECKTGTVLSIISLLQSRIRTVTGICVILTLAKWCSLSDVYGRKFLFRAGMAGIALYISINIFAATRFNVFGSNVYYLEAVVAGCMPMGQLINPAIFAYCADVVPRTGRSLALGLMVICLAVGNTIGSVLGAYLARNAGDLTVVLRLALILTALLSVYLSVIPESLRKPSTADAHPIDSGNESEQEVDGEELSRPGRTETSRSWTIKSIFVFVKECLAMITDPIALFLPEHIPKSKNIATSAVPMLVLLVNFLSVMGHRGANSLFITMTSLLFHWTAYDDYIYMIFSSLCLFVIYMGILPVLQSFYRAIVLNHDDSEEMDVSLSLEPRGIFSAVDSIKMDVFFSLVGLCALILSYILVPIFASVQAIYIAGALKAFGIIALISVISLITSMMPQRLTGSAVGALSVSDVLAGITADLIYGPLFSHTLRTQPLLYYFLSAGLFTLALVVQYAVWRSYHRRK</sequence>
<keyword evidence="4 6" id="KW-0472">Membrane</keyword>
<dbReference type="Gene3D" id="1.20.1250.20">
    <property type="entry name" value="MFS general substrate transporter like domains"/>
    <property type="match status" value="1"/>
</dbReference>
<feature type="transmembrane region" description="Helical" evidence="6">
    <location>
        <begin position="186"/>
        <end position="205"/>
    </location>
</feature>
<evidence type="ECO:0000256" key="2">
    <source>
        <dbReference type="ARBA" id="ARBA00022692"/>
    </source>
</evidence>
<dbReference type="EMBL" id="KV442016">
    <property type="protein sequence ID" value="OAQ34786.1"/>
    <property type="molecule type" value="Genomic_DNA"/>
</dbReference>
<protein>
    <submittedName>
        <fullName evidence="7">MFS general substrate transporter</fullName>
    </submittedName>
</protein>
<dbReference type="InterPro" id="IPR011701">
    <property type="entry name" value="MFS"/>
</dbReference>
<feature type="compositionally biased region" description="Basic and acidic residues" evidence="5">
    <location>
        <begin position="14"/>
        <end position="29"/>
    </location>
</feature>
<evidence type="ECO:0000313" key="7">
    <source>
        <dbReference type="EMBL" id="OAQ34786.1"/>
    </source>
</evidence>
<dbReference type="AlphaFoldDB" id="A0A197KDM8"/>
<feature type="region of interest" description="Disordered" evidence="5">
    <location>
        <begin position="310"/>
        <end position="340"/>
    </location>
</feature>
<dbReference type="PANTHER" id="PTHR23507">
    <property type="entry name" value="ZGC:174356"/>
    <property type="match status" value="1"/>
</dbReference>
<keyword evidence="8" id="KW-1185">Reference proteome</keyword>
<organism evidence="7 8">
    <name type="scientific">Linnemannia elongata AG-77</name>
    <dbReference type="NCBI Taxonomy" id="1314771"/>
    <lineage>
        <taxon>Eukaryota</taxon>
        <taxon>Fungi</taxon>
        <taxon>Fungi incertae sedis</taxon>
        <taxon>Mucoromycota</taxon>
        <taxon>Mortierellomycotina</taxon>
        <taxon>Mortierellomycetes</taxon>
        <taxon>Mortierellales</taxon>
        <taxon>Mortierellaceae</taxon>
        <taxon>Linnemannia</taxon>
    </lineage>
</organism>
<feature type="transmembrane region" description="Helical" evidence="6">
    <location>
        <begin position="573"/>
        <end position="594"/>
    </location>
</feature>
<evidence type="ECO:0000256" key="4">
    <source>
        <dbReference type="ARBA" id="ARBA00023136"/>
    </source>
</evidence>
<feature type="transmembrane region" description="Helical" evidence="6">
    <location>
        <begin position="422"/>
        <end position="443"/>
    </location>
</feature>
<feature type="transmembrane region" description="Helical" evidence="6">
    <location>
        <begin position="252"/>
        <end position="276"/>
    </location>
</feature>
<name>A0A197KDM8_9FUNG</name>
<dbReference type="PANTHER" id="PTHR23507:SF1">
    <property type="entry name" value="FI18259P1-RELATED"/>
    <property type="match status" value="1"/>
</dbReference>
<evidence type="ECO:0000256" key="3">
    <source>
        <dbReference type="ARBA" id="ARBA00022989"/>
    </source>
</evidence>
<accession>A0A197KDM8</accession>
<feature type="transmembrane region" description="Helical" evidence="6">
    <location>
        <begin position="217"/>
        <end position="240"/>
    </location>
</feature>
<evidence type="ECO:0000256" key="6">
    <source>
        <dbReference type="SAM" id="Phobius"/>
    </source>
</evidence>
<keyword evidence="2 6" id="KW-0812">Transmembrane</keyword>
<dbReference type="Pfam" id="PF07690">
    <property type="entry name" value="MFS_1"/>
    <property type="match status" value="1"/>
</dbReference>
<evidence type="ECO:0000256" key="5">
    <source>
        <dbReference type="SAM" id="MobiDB-lite"/>
    </source>
</evidence>
<dbReference type="GO" id="GO:0016020">
    <property type="term" value="C:membrane"/>
    <property type="evidence" value="ECO:0007669"/>
    <property type="project" value="UniProtKB-SubCell"/>
</dbReference>
<comment type="subcellular location">
    <subcellularLocation>
        <location evidence="1">Membrane</location>
        <topology evidence="1">Multi-pass membrane protein</topology>
    </subcellularLocation>
</comment>
<reference evidence="7 8" key="1">
    <citation type="submission" date="2016-05" db="EMBL/GenBank/DDBJ databases">
        <title>Genome sequencing reveals origins of a unique bacterial endosymbiosis in the earliest lineages of terrestrial Fungi.</title>
        <authorList>
            <consortium name="DOE Joint Genome Institute"/>
            <person name="Uehling J."/>
            <person name="Gryganskyi A."/>
            <person name="Hameed K."/>
            <person name="Tschaplinski T."/>
            <person name="Misztal P."/>
            <person name="Wu S."/>
            <person name="Desiro A."/>
            <person name="Vande Pol N."/>
            <person name="Du Z.-Y."/>
            <person name="Zienkiewicz A."/>
            <person name="Zienkiewicz K."/>
            <person name="Morin E."/>
            <person name="Tisserant E."/>
            <person name="Splivallo R."/>
            <person name="Hainaut M."/>
            <person name="Henrissat B."/>
            <person name="Ohm R."/>
            <person name="Kuo A."/>
            <person name="Yan J."/>
            <person name="Lipzen A."/>
            <person name="Nolan M."/>
            <person name="Labutti K."/>
            <person name="Barry K."/>
            <person name="Goldstein A."/>
            <person name="Labbe J."/>
            <person name="Schadt C."/>
            <person name="Tuskan G."/>
            <person name="Grigoriev I."/>
            <person name="Martin F."/>
            <person name="Vilgalys R."/>
            <person name="Bonito G."/>
        </authorList>
    </citation>
    <scope>NUCLEOTIDE SEQUENCE [LARGE SCALE GENOMIC DNA]</scope>
    <source>
        <strain evidence="7 8">AG-77</strain>
    </source>
</reference>
<dbReference type="SUPFAM" id="SSF103473">
    <property type="entry name" value="MFS general substrate transporter"/>
    <property type="match status" value="1"/>
</dbReference>
<feature type="transmembrane region" description="Helical" evidence="6">
    <location>
        <begin position="383"/>
        <end position="402"/>
    </location>
</feature>
<feature type="transmembrane region" description="Helical" evidence="6">
    <location>
        <begin position="541"/>
        <end position="561"/>
    </location>
</feature>
<dbReference type="Proteomes" id="UP000078512">
    <property type="component" value="Unassembled WGS sequence"/>
</dbReference>
<keyword evidence="3 6" id="KW-1133">Transmembrane helix</keyword>
<dbReference type="OrthoDB" id="3026777at2759"/>
<gene>
    <name evidence="7" type="ORF">K457DRAFT_133245</name>
</gene>